<gene>
    <name evidence="1" type="ORF">DSO57_1022009</name>
</gene>
<proteinExistence type="predicted"/>
<accession>A0ACC2SS39</accession>
<dbReference type="Proteomes" id="UP001165960">
    <property type="component" value="Unassembled WGS sequence"/>
</dbReference>
<keyword evidence="2" id="KW-1185">Reference proteome</keyword>
<sequence length="103" mass="10738">MEPLTPKLTVTSPLTSDAPGQSSQFLGVLYLALTGLIGSALLAAGSWAMAGKALSYLCSTPGILKDTKVLPYMDIGLYLSHLSLAVLIKAKCDALAIKVLSEE</sequence>
<name>A0ACC2SS39_9FUNG</name>
<comment type="caution">
    <text evidence="1">The sequence shown here is derived from an EMBL/GenBank/DDBJ whole genome shotgun (WGS) entry which is preliminary data.</text>
</comment>
<protein>
    <submittedName>
        <fullName evidence="1">Uncharacterized protein</fullName>
    </submittedName>
</protein>
<reference evidence="1" key="1">
    <citation type="submission" date="2022-04" db="EMBL/GenBank/DDBJ databases">
        <title>Genome of the entomopathogenic fungus Entomophthora muscae.</title>
        <authorList>
            <person name="Elya C."/>
            <person name="Lovett B.R."/>
            <person name="Lee E."/>
            <person name="Macias A.M."/>
            <person name="Hajek A.E."/>
            <person name="De Bivort B.L."/>
            <person name="Kasson M.T."/>
            <person name="De Fine Licht H.H."/>
            <person name="Stajich J.E."/>
        </authorList>
    </citation>
    <scope>NUCLEOTIDE SEQUENCE</scope>
    <source>
        <strain evidence="1">Berkeley</strain>
    </source>
</reference>
<dbReference type="EMBL" id="QTSX02004369">
    <property type="protein sequence ID" value="KAJ9065212.1"/>
    <property type="molecule type" value="Genomic_DNA"/>
</dbReference>
<evidence type="ECO:0000313" key="2">
    <source>
        <dbReference type="Proteomes" id="UP001165960"/>
    </source>
</evidence>
<organism evidence="1 2">
    <name type="scientific">Entomophthora muscae</name>
    <dbReference type="NCBI Taxonomy" id="34485"/>
    <lineage>
        <taxon>Eukaryota</taxon>
        <taxon>Fungi</taxon>
        <taxon>Fungi incertae sedis</taxon>
        <taxon>Zoopagomycota</taxon>
        <taxon>Entomophthoromycotina</taxon>
        <taxon>Entomophthoromycetes</taxon>
        <taxon>Entomophthorales</taxon>
        <taxon>Entomophthoraceae</taxon>
        <taxon>Entomophthora</taxon>
    </lineage>
</organism>
<evidence type="ECO:0000313" key="1">
    <source>
        <dbReference type="EMBL" id="KAJ9065212.1"/>
    </source>
</evidence>